<organism evidence="3 4">
    <name type="scientific">Seminavis robusta</name>
    <dbReference type="NCBI Taxonomy" id="568900"/>
    <lineage>
        <taxon>Eukaryota</taxon>
        <taxon>Sar</taxon>
        <taxon>Stramenopiles</taxon>
        <taxon>Ochrophyta</taxon>
        <taxon>Bacillariophyta</taxon>
        <taxon>Bacillariophyceae</taxon>
        <taxon>Bacillariophycidae</taxon>
        <taxon>Naviculales</taxon>
        <taxon>Naviculaceae</taxon>
        <taxon>Seminavis</taxon>
    </lineage>
</organism>
<feature type="compositionally biased region" description="Low complexity" evidence="1">
    <location>
        <begin position="682"/>
        <end position="692"/>
    </location>
</feature>
<feature type="region of interest" description="Disordered" evidence="1">
    <location>
        <begin position="919"/>
        <end position="943"/>
    </location>
</feature>
<evidence type="ECO:0000313" key="4">
    <source>
        <dbReference type="Proteomes" id="UP001153069"/>
    </source>
</evidence>
<feature type="region of interest" description="Disordered" evidence="1">
    <location>
        <begin position="712"/>
        <end position="731"/>
    </location>
</feature>
<feature type="compositionally biased region" description="Basic and acidic residues" evidence="1">
    <location>
        <begin position="1147"/>
        <end position="1170"/>
    </location>
</feature>
<name>A0A9N8H528_9STRA</name>
<feature type="compositionally biased region" description="Pro residues" evidence="1">
    <location>
        <begin position="186"/>
        <end position="198"/>
    </location>
</feature>
<keyword evidence="2" id="KW-1133">Transmembrane helix</keyword>
<gene>
    <name evidence="3" type="ORF">SEMRO_101_G051810.1</name>
</gene>
<comment type="caution">
    <text evidence="3">The sequence shown here is derived from an EMBL/GenBank/DDBJ whole genome shotgun (WGS) entry which is preliminary data.</text>
</comment>
<evidence type="ECO:0000256" key="1">
    <source>
        <dbReference type="SAM" id="MobiDB-lite"/>
    </source>
</evidence>
<feature type="region of interest" description="Disordered" evidence="1">
    <location>
        <begin position="417"/>
        <end position="459"/>
    </location>
</feature>
<feature type="compositionally biased region" description="Polar residues" evidence="1">
    <location>
        <begin position="511"/>
        <end position="526"/>
    </location>
</feature>
<feature type="region of interest" description="Disordered" evidence="1">
    <location>
        <begin position="558"/>
        <end position="581"/>
    </location>
</feature>
<evidence type="ECO:0000256" key="2">
    <source>
        <dbReference type="SAM" id="Phobius"/>
    </source>
</evidence>
<keyword evidence="2" id="KW-0472">Membrane</keyword>
<feature type="compositionally biased region" description="Low complexity" evidence="1">
    <location>
        <begin position="147"/>
        <end position="185"/>
    </location>
</feature>
<feature type="compositionally biased region" description="Acidic residues" evidence="1">
    <location>
        <begin position="712"/>
        <end position="724"/>
    </location>
</feature>
<proteinExistence type="predicted"/>
<feature type="region of interest" description="Disordered" evidence="1">
    <location>
        <begin position="599"/>
        <end position="624"/>
    </location>
</feature>
<feature type="region of interest" description="Disordered" evidence="1">
    <location>
        <begin position="751"/>
        <end position="902"/>
    </location>
</feature>
<keyword evidence="4" id="KW-1185">Reference proteome</keyword>
<feature type="region of interest" description="Disordered" evidence="1">
    <location>
        <begin position="1"/>
        <end position="207"/>
    </location>
</feature>
<evidence type="ECO:0000313" key="3">
    <source>
        <dbReference type="EMBL" id="CAB9501176.1"/>
    </source>
</evidence>
<feature type="compositionally biased region" description="Polar residues" evidence="1">
    <location>
        <begin position="1231"/>
        <end position="1250"/>
    </location>
</feature>
<feature type="compositionally biased region" description="Polar residues" evidence="1">
    <location>
        <begin position="114"/>
        <end position="143"/>
    </location>
</feature>
<feature type="transmembrane region" description="Helical" evidence="2">
    <location>
        <begin position="387"/>
        <end position="413"/>
    </location>
</feature>
<feature type="compositionally biased region" description="Basic and acidic residues" evidence="1">
    <location>
        <begin position="1021"/>
        <end position="1049"/>
    </location>
</feature>
<sequence>MPTTAVPTVTPGNPSAAPTSAAPSSSPTTALPTTAVPTVTPGNPSAAPTSAAPSLRPTTAQPTTSVPTVTPGNPSAAPTTSNPATTGTTSTVNPSSSTLAPSGNTMLPIAAGPLTSSPTEASGTYQPTHLLNGGFTSSPTSLVSPRPTQTSTSPATMSSPALQTGNPSTLTPTTNSPTTPQTAKPSSPPPTTPAPTSTPKPTLSPTTTNTQVVKAYNAWDVSNSIGLTTSMLTSGPDRQGLHNAYKQFVNEVVGELTTNRRRLKLSEHRRRLVSYDPSSALVYKVTDTPCPPSAVEKSKCHTVHGRFNLHVPPEEDANEVYAAYVNATQAAIEEGRLQRKLEKVDPGSAFFVERPSDPEVALSSVSSRAIVDPDLQTNNEESSSNGIGLLGIILIAAGCAAVLVIIIAVSTIVPNKERKKPDKNKKKSEDKPPATEVSETDLSTAVVTETSSDESHREEVEELVRKNCPDHLDDVDALLRQFSGREELLILTLQNMAQEDDLHLAESNDYDVSSNHECNQDSQSLSGELEEAEGFRRAKDTDSSQVLRILPGGLEAATDDAKDEAATSEVSKSLECSTSGLHDRDNRIVSDADSFIFDAPKDGGSHSSTDKCSSTVPDSGLIEGENVQRAAVNDDTHEDAFIAECIAADEKTQETMDSEDDKHEDTREKPRCGDPDNLSAGSESCSSENSSNRKYWLQDANGAWIEVDGPEDIDESESEIEISEGDPSASNWFQRGKQMLEDFIYEDVSINDDESIKDDESSHYDDSTCFEPSNNEAKEGGVNVSGQESLAKIESSSNAQGTAALEDDNRKSADASSYETSVALLVAIEEDKDEEDSQRNHDVGSDGDMQHPTNHTTDQPPKLEEGIGNELTPQLHEEEGLQNPQSMETSAFAINESSDDRLDDEGWVLDLKERHGEALQRVHDSETGSSNQDTEINDSNEVVGVADATSATAIDDEEECQEKIDAAEQQVDAASGTVDLEKQLDDVARSEHPEAGRSTIETVEPKDPAEAEPETMQNNQKETDDHDAHVENNVAHEFEPDTEKGRGTDEPNSCNMSEEIFDQVEDEPEQADNWDAVDQDEHQITEIEPEQVQVVDYSDCDNDNDNDNVNSMKESNGQEDPDVVGTGESSESKHEEVQVIAESEVYANRDEEPKDQAVEHEKDEELKGGAEEPENTNSSGEVTNVPKHTTGEPVIGQTKVETDANEDMKDQEADDREDMAVTAEPHVTGAPESSDQDPSASGSAPLTGETSLAEEMPQREDSSSASDEGSVSSGSDQSDQSDASEGH</sequence>
<feature type="compositionally biased region" description="Polar residues" evidence="1">
    <location>
        <begin position="605"/>
        <end position="617"/>
    </location>
</feature>
<dbReference type="Proteomes" id="UP001153069">
    <property type="component" value="Unassembled WGS sequence"/>
</dbReference>
<feature type="region of interest" description="Disordered" evidence="1">
    <location>
        <begin position="645"/>
        <end position="693"/>
    </location>
</feature>
<feature type="compositionally biased region" description="Low complexity" evidence="1">
    <location>
        <begin position="1263"/>
        <end position="1287"/>
    </location>
</feature>
<feature type="compositionally biased region" description="Basic and acidic residues" evidence="1">
    <location>
        <begin position="533"/>
        <end position="542"/>
    </location>
</feature>
<reference evidence="3" key="1">
    <citation type="submission" date="2020-06" db="EMBL/GenBank/DDBJ databases">
        <authorList>
            <consortium name="Plant Systems Biology data submission"/>
        </authorList>
    </citation>
    <scope>NUCLEOTIDE SEQUENCE</scope>
    <source>
        <strain evidence="3">D6</strain>
    </source>
</reference>
<feature type="compositionally biased region" description="Basic and acidic residues" evidence="1">
    <location>
        <begin position="648"/>
        <end position="674"/>
    </location>
</feature>
<feature type="compositionally biased region" description="Polar residues" evidence="1">
    <location>
        <begin position="61"/>
        <end position="72"/>
    </location>
</feature>
<feature type="region of interest" description="Disordered" evidence="1">
    <location>
        <begin position="967"/>
        <end position="1287"/>
    </location>
</feature>
<feature type="compositionally biased region" description="Basic and acidic residues" evidence="1">
    <location>
        <begin position="979"/>
        <end position="995"/>
    </location>
</feature>
<feature type="compositionally biased region" description="Acidic residues" evidence="1">
    <location>
        <begin position="1059"/>
        <end position="1078"/>
    </location>
</feature>
<feature type="compositionally biased region" description="Polar residues" evidence="1">
    <location>
        <begin position="927"/>
        <end position="940"/>
    </location>
</feature>
<feature type="compositionally biased region" description="Low complexity" evidence="1">
    <location>
        <begin position="10"/>
        <end position="60"/>
    </location>
</feature>
<feature type="compositionally biased region" description="Low complexity" evidence="1">
    <location>
        <begin position="73"/>
        <end position="98"/>
    </location>
</feature>
<dbReference type="EMBL" id="CAICTM010000100">
    <property type="protein sequence ID" value="CAB9501176.1"/>
    <property type="molecule type" value="Genomic_DNA"/>
</dbReference>
<feature type="compositionally biased region" description="Polar residues" evidence="1">
    <location>
        <begin position="440"/>
        <end position="450"/>
    </location>
</feature>
<accession>A0A9N8H528</accession>
<feature type="compositionally biased region" description="Basic and acidic residues" evidence="1">
    <location>
        <begin position="1200"/>
        <end position="1211"/>
    </location>
</feature>
<feature type="compositionally biased region" description="Polar residues" evidence="1">
    <location>
        <begin position="568"/>
        <end position="580"/>
    </location>
</feature>
<feature type="region of interest" description="Disordered" evidence="1">
    <location>
        <begin position="511"/>
        <end position="543"/>
    </location>
</feature>
<keyword evidence="2" id="KW-0812">Transmembrane</keyword>
<feature type="compositionally biased region" description="Polar residues" evidence="1">
    <location>
        <begin position="784"/>
        <end position="801"/>
    </location>
</feature>
<protein>
    <submittedName>
        <fullName evidence="3">Calcium-binding EGF domain</fullName>
    </submittedName>
</protein>